<proteinExistence type="predicted"/>
<dbReference type="PANTHER" id="PTHR41291">
    <property type="entry name" value="DNA ALKYLATION REPAIR PROTEIN"/>
    <property type="match status" value="1"/>
</dbReference>
<sequence length="222" mass="26156">MDEKKDTEIRPSSKAENILSQFNSKTKLGDLRKIAKDIKKDHDLAMELWTTEEFLPRLLAILIMDKNLLSQDVLNQLDKDMQIHDFSERNNLMDWLMANQLTKDKKKIALIESWENSRSALQRRTYWYYQGRLRWTGQTPPDNTEDLLSALEDNLALEEPEVQWAMNFTAGWIGIYDEKNRARCIHLGERTDLYKNEKVSKGCTPNYLPDFITMEVNKRLNK</sequence>
<dbReference type="Pfam" id="PF08713">
    <property type="entry name" value="DNA_alkylation"/>
    <property type="match status" value="1"/>
</dbReference>
<dbReference type="PANTHER" id="PTHR41291:SF1">
    <property type="entry name" value="DNA ALKYLATION REPAIR PROTEIN"/>
    <property type="match status" value="1"/>
</dbReference>
<name>A0ABU4G2I0_9BACL</name>
<accession>A0ABU4G2I0</accession>
<gene>
    <name evidence="1" type="ORF">QT716_14240</name>
</gene>
<dbReference type="EMBL" id="JAUBDH010000010">
    <property type="protein sequence ID" value="MDW0111180.1"/>
    <property type="molecule type" value="Genomic_DNA"/>
</dbReference>
<comment type="caution">
    <text evidence="1">The sequence shown here is derived from an EMBL/GenBank/DDBJ whole genome shotgun (WGS) entry which is preliminary data.</text>
</comment>
<dbReference type="Proteomes" id="UP001280629">
    <property type="component" value="Unassembled WGS sequence"/>
</dbReference>
<organism evidence="1 2">
    <name type="scientific">Sporosarcina aquimarina</name>
    <dbReference type="NCBI Taxonomy" id="114975"/>
    <lineage>
        <taxon>Bacteria</taxon>
        <taxon>Bacillati</taxon>
        <taxon>Bacillota</taxon>
        <taxon>Bacilli</taxon>
        <taxon>Bacillales</taxon>
        <taxon>Caryophanaceae</taxon>
        <taxon>Sporosarcina</taxon>
    </lineage>
</organism>
<dbReference type="CDD" id="cd06561">
    <property type="entry name" value="AlkD_like"/>
    <property type="match status" value="1"/>
</dbReference>
<keyword evidence="2" id="KW-1185">Reference proteome</keyword>
<evidence type="ECO:0000313" key="1">
    <source>
        <dbReference type="EMBL" id="MDW0111180.1"/>
    </source>
</evidence>
<dbReference type="SUPFAM" id="SSF48371">
    <property type="entry name" value="ARM repeat"/>
    <property type="match status" value="1"/>
</dbReference>
<dbReference type="InterPro" id="IPR014825">
    <property type="entry name" value="DNA_alkylation"/>
</dbReference>
<reference evidence="1 2" key="1">
    <citation type="submission" date="2023-06" db="EMBL/GenBank/DDBJ databases">
        <title>Sporosarcina sp. nov., isolated from Korean traditional fermented seafood 'Jeotgal'.</title>
        <authorList>
            <person name="Yang A.-I."/>
            <person name="Shin N.-R."/>
        </authorList>
    </citation>
    <scope>NUCLEOTIDE SEQUENCE [LARGE SCALE GENOMIC DNA]</scope>
    <source>
        <strain evidence="1 2">KCTC3840</strain>
    </source>
</reference>
<evidence type="ECO:0000313" key="2">
    <source>
        <dbReference type="Proteomes" id="UP001280629"/>
    </source>
</evidence>
<protein>
    <submittedName>
        <fullName evidence="1">DNA alkylation repair protein</fullName>
    </submittedName>
</protein>
<dbReference type="Gene3D" id="1.25.10.90">
    <property type="match status" value="1"/>
</dbReference>
<dbReference type="RefSeq" id="WP_317936800.1">
    <property type="nucleotide sequence ID" value="NZ_JAUBDH010000010.1"/>
</dbReference>
<dbReference type="InterPro" id="IPR016024">
    <property type="entry name" value="ARM-type_fold"/>
</dbReference>